<dbReference type="Proteomes" id="UP000000605">
    <property type="component" value="Chromosome 1"/>
</dbReference>
<dbReference type="EMBL" id="BX571965">
    <property type="protein sequence ID" value="CAH35151.1"/>
    <property type="molecule type" value="Genomic_DNA"/>
</dbReference>
<gene>
    <name evidence="1" type="ordered locus">BPSL1156</name>
</gene>
<reference evidence="1 2" key="1">
    <citation type="journal article" date="2004" name="Proc. Natl. Acad. Sci. U.S.A.">
        <title>Genomic plasticity of the causative agent of melioidosis, Burkholderia pseudomallei.</title>
        <authorList>
            <person name="Holden M.T.G."/>
            <person name="Titball R.W."/>
            <person name="Peacock S.J."/>
            <person name="Cerdeno-Tarraga A.M."/>
            <person name="Atkins T."/>
            <person name="Crossman L.C."/>
            <person name="Pitt T."/>
            <person name="Churcher C."/>
            <person name="Mungall K."/>
            <person name="Bentley S.D."/>
            <person name="Sebaihia M."/>
            <person name="Thomson N.R."/>
            <person name="Bason N."/>
            <person name="Beacham I.R."/>
            <person name="Brooks K."/>
            <person name="Brown K.A."/>
            <person name="Brown N.F."/>
            <person name="Challis G.L."/>
            <person name="Cherevach I."/>
            <person name="Chillingworth T."/>
            <person name="Cronin A."/>
            <person name="Crosset B."/>
            <person name="Davis P."/>
            <person name="DeShazer D."/>
            <person name="Feltwell T."/>
            <person name="Fraser A."/>
            <person name="Hance Z."/>
            <person name="Hauser H."/>
            <person name="Holroyd S."/>
            <person name="Jagels K."/>
            <person name="Keith K.E."/>
            <person name="Maddison M."/>
            <person name="Moule S."/>
            <person name="Price C."/>
            <person name="Quail M.A."/>
            <person name="Rabbinowitsch E."/>
            <person name="Rutherford K."/>
            <person name="Sanders M."/>
            <person name="Simmonds M."/>
            <person name="Songsivilai S."/>
            <person name="Stevens K."/>
            <person name="Tumapa S."/>
            <person name="Vesaratchavest M."/>
            <person name="Whitehead S."/>
            <person name="Yeats C."/>
            <person name="Barrell B.G."/>
            <person name="Oyston P.C.F."/>
            <person name="Parkhill J."/>
        </authorList>
    </citation>
    <scope>NUCLEOTIDE SEQUENCE [LARGE SCALE GENOMIC DNA]</scope>
    <source>
        <strain evidence="1 2">K96243</strain>
    </source>
</reference>
<proteinExistence type="predicted"/>
<evidence type="ECO:0000313" key="2">
    <source>
        <dbReference type="Proteomes" id="UP000000605"/>
    </source>
</evidence>
<dbReference type="STRING" id="272560.BPSL1156"/>
<dbReference type="KEGG" id="bps:BPSL1156"/>
<keyword evidence="2" id="KW-1185">Reference proteome</keyword>
<protein>
    <submittedName>
        <fullName evidence="1">Uncharacterized protein</fullName>
    </submittedName>
</protein>
<dbReference type="AlphaFoldDB" id="Q63VT8"/>
<accession>Q63VT8</accession>
<sequence length="151" mass="16831">MKGIKGEVFEKEFSNLQVTAYADLALWPLIDLPITIACAHALSAIHADAAGCVNIAWTYVQDASYWHGASFALAKIADDSPTKSITEVARNAALKKNEENREIKKEAFKWLDDHFGLENLTIDDAAESLGKIVPMKFSTRRSYVIEWKSSR</sequence>
<evidence type="ECO:0000313" key="1">
    <source>
        <dbReference type="EMBL" id="CAH35151.1"/>
    </source>
</evidence>
<organism evidence="1 2">
    <name type="scientific">Burkholderia pseudomallei (strain K96243)</name>
    <dbReference type="NCBI Taxonomy" id="272560"/>
    <lineage>
        <taxon>Bacteria</taxon>
        <taxon>Pseudomonadati</taxon>
        <taxon>Pseudomonadota</taxon>
        <taxon>Betaproteobacteria</taxon>
        <taxon>Burkholderiales</taxon>
        <taxon>Burkholderiaceae</taxon>
        <taxon>Burkholderia</taxon>
        <taxon>pseudomallei group</taxon>
    </lineage>
</organism>
<name>Q63VT8_BURPS</name>